<dbReference type="Proteomes" id="UP000805193">
    <property type="component" value="Unassembled WGS sequence"/>
</dbReference>
<keyword evidence="2" id="KW-1185">Reference proteome</keyword>
<organism evidence="1 2">
    <name type="scientific">Ixodes persulcatus</name>
    <name type="common">Taiga tick</name>
    <dbReference type="NCBI Taxonomy" id="34615"/>
    <lineage>
        <taxon>Eukaryota</taxon>
        <taxon>Metazoa</taxon>
        <taxon>Ecdysozoa</taxon>
        <taxon>Arthropoda</taxon>
        <taxon>Chelicerata</taxon>
        <taxon>Arachnida</taxon>
        <taxon>Acari</taxon>
        <taxon>Parasitiformes</taxon>
        <taxon>Ixodida</taxon>
        <taxon>Ixodoidea</taxon>
        <taxon>Ixodidae</taxon>
        <taxon>Ixodinae</taxon>
        <taxon>Ixodes</taxon>
    </lineage>
</organism>
<proteinExistence type="predicted"/>
<dbReference type="EMBL" id="JABSTQ010011079">
    <property type="protein sequence ID" value="KAG0415354.1"/>
    <property type="molecule type" value="Genomic_DNA"/>
</dbReference>
<comment type="caution">
    <text evidence="1">The sequence shown here is derived from an EMBL/GenBank/DDBJ whole genome shotgun (WGS) entry which is preliminary data.</text>
</comment>
<evidence type="ECO:0000313" key="2">
    <source>
        <dbReference type="Proteomes" id="UP000805193"/>
    </source>
</evidence>
<sequence>MSLSDRLAIVTGGGSGIGKEVCHALAREGAKVVVADINLDAARTTTAELKGKDHLALHVDVGDSTSVASLIKNASTQSTSPLSIVVNSAGVAKWSSVVDTSEDDFDEELRVNLKVGLIV</sequence>
<name>A0AC60P8A3_IXOPE</name>
<protein>
    <submittedName>
        <fullName evidence="1">Uncharacterized protein</fullName>
    </submittedName>
</protein>
<accession>A0AC60P8A3</accession>
<evidence type="ECO:0000313" key="1">
    <source>
        <dbReference type="EMBL" id="KAG0415354.1"/>
    </source>
</evidence>
<reference evidence="1 2" key="1">
    <citation type="journal article" date="2020" name="Cell">
        <title>Large-Scale Comparative Analyses of Tick Genomes Elucidate Their Genetic Diversity and Vector Capacities.</title>
        <authorList>
            <consortium name="Tick Genome and Microbiome Consortium (TIGMIC)"/>
            <person name="Jia N."/>
            <person name="Wang J."/>
            <person name="Shi W."/>
            <person name="Du L."/>
            <person name="Sun Y."/>
            <person name="Zhan W."/>
            <person name="Jiang J.F."/>
            <person name="Wang Q."/>
            <person name="Zhang B."/>
            <person name="Ji P."/>
            <person name="Bell-Sakyi L."/>
            <person name="Cui X.M."/>
            <person name="Yuan T.T."/>
            <person name="Jiang B.G."/>
            <person name="Yang W.F."/>
            <person name="Lam T.T."/>
            <person name="Chang Q.C."/>
            <person name="Ding S.J."/>
            <person name="Wang X.J."/>
            <person name="Zhu J.G."/>
            <person name="Ruan X.D."/>
            <person name="Zhao L."/>
            <person name="Wei J.T."/>
            <person name="Ye R.Z."/>
            <person name="Que T.C."/>
            <person name="Du C.H."/>
            <person name="Zhou Y.H."/>
            <person name="Cheng J.X."/>
            <person name="Dai P.F."/>
            <person name="Guo W.B."/>
            <person name="Han X.H."/>
            <person name="Huang E.J."/>
            <person name="Li L.F."/>
            <person name="Wei W."/>
            <person name="Gao Y.C."/>
            <person name="Liu J.Z."/>
            <person name="Shao H.Z."/>
            <person name="Wang X."/>
            <person name="Wang C.C."/>
            <person name="Yang T.C."/>
            <person name="Huo Q.B."/>
            <person name="Li W."/>
            <person name="Chen H.Y."/>
            <person name="Chen S.E."/>
            <person name="Zhou L.G."/>
            <person name="Ni X.B."/>
            <person name="Tian J.H."/>
            <person name="Sheng Y."/>
            <person name="Liu T."/>
            <person name="Pan Y.S."/>
            <person name="Xia L.Y."/>
            <person name="Li J."/>
            <person name="Zhao F."/>
            <person name="Cao W.C."/>
        </authorList>
    </citation>
    <scope>NUCLEOTIDE SEQUENCE [LARGE SCALE GENOMIC DNA]</scope>
    <source>
        <strain evidence="1">Iper-2018</strain>
    </source>
</reference>
<gene>
    <name evidence="1" type="ORF">HPB47_007466</name>
</gene>